<feature type="region of interest" description="Disordered" evidence="1">
    <location>
        <begin position="53"/>
        <end position="75"/>
    </location>
</feature>
<evidence type="ECO:0000313" key="3">
    <source>
        <dbReference type="Proteomes" id="UP001302602"/>
    </source>
</evidence>
<keyword evidence="3" id="KW-1185">Reference proteome</keyword>
<accession>A0AAN6U260</accession>
<name>A0AAN6U260_9PEZI</name>
<dbReference type="GeneID" id="87823663"/>
<gene>
    <name evidence="2" type="ORF">N657DRAFT_339337</name>
</gene>
<dbReference type="Proteomes" id="UP001302602">
    <property type="component" value="Unassembled WGS sequence"/>
</dbReference>
<dbReference type="EMBL" id="MU853226">
    <property type="protein sequence ID" value="KAK4124924.1"/>
    <property type="molecule type" value="Genomic_DNA"/>
</dbReference>
<reference evidence="2" key="2">
    <citation type="submission" date="2023-05" db="EMBL/GenBank/DDBJ databases">
        <authorList>
            <consortium name="Lawrence Berkeley National Laboratory"/>
            <person name="Steindorff A."/>
            <person name="Hensen N."/>
            <person name="Bonometti L."/>
            <person name="Westerberg I."/>
            <person name="Brannstrom I.O."/>
            <person name="Guillou S."/>
            <person name="Cros-Aarteil S."/>
            <person name="Calhoun S."/>
            <person name="Haridas S."/>
            <person name="Kuo A."/>
            <person name="Mondo S."/>
            <person name="Pangilinan J."/>
            <person name="Riley R."/>
            <person name="Labutti K."/>
            <person name="Andreopoulos B."/>
            <person name="Lipzen A."/>
            <person name="Chen C."/>
            <person name="Yanf M."/>
            <person name="Daum C."/>
            <person name="Ng V."/>
            <person name="Clum A."/>
            <person name="Ohm R."/>
            <person name="Martin F."/>
            <person name="Silar P."/>
            <person name="Natvig D."/>
            <person name="Lalanne C."/>
            <person name="Gautier V."/>
            <person name="Ament-Velasquez S.L."/>
            <person name="Kruys A."/>
            <person name="Hutchinson M.I."/>
            <person name="Powell A.J."/>
            <person name="Barry K."/>
            <person name="Miller A.N."/>
            <person name="Grigoriev I.V."/>
            <person name="Debuchy R."/>
            <person name="Gladieux P."/>
            <person name="Thoren M.H."/>
            <person name="Johannesson H."/>
        </authorList>
    </citation>
    <scope>NUCLEOTIDE SEQUENCE</scope>
    <source>
        <strain evidence="2">CBS 731.68</strain>
    </source>
</reference>
<organism evidence="2 3">
    <name type="scientific">Parathielavia appendiculata</name>
    <dbReference type="NCBI Taxonomy" id="2587402"/>
    <lineage>
        <taxon>Eukaryota</taxon>
        <taxon>Fungi</taxon>
        <taxon>Dikarya</taxon>
        <taxon>Ascomycota</taxon>
        <taxon>Pezizomycotina</taxon>
        <taxon>Sordariomycetes</taxon>
        <taxon>Sordariomycetidae</taxon>
        <taxon>Sordariales</taxon>
        <taxon>Chaetomiaceae</taxon>
        <taxon>Parathielavia</taxon>
    </lineage>
</organism>
<reference evidence="2" key="1">
    <citation type="journal article" date="2023" name="Mol. Phylogenet. Evol.">
        <title>Genome-scale phylogeny and comparative genomics of the fungal order Sordariales.</title>
        <authorList>
            <person name="Hensen N."/>
            <person name="Bonometti L."/>
            <person name="Westerberg I."/>
            <person name="Brannstrom I.O."/>
            <person name="Guillou S."/>
            <person name="Cros-Aarteil S."/>
            <person name="Calhoun S."/>
            <person name="Haridas S."/>
            <person name="Kuo A."/>
            <person name="Mondo S."/>
            <person name="Pangilinan J."/>
            <person name="Riley R."/>
            <person name="LaButti K."/>
            <person name="Andreopoulos B."/>
            <person name="Lipzen A."/>
            <person name="Chen C."/>
            <person name="Yan M."/>
            <person name="Daum C."/>
            <person name="Ng V."/>
            <person name="Clum A."/>
            <person name="Steindorff A."/>
            <person name="Ohm R.A."/>
            <person name="Martin F."/>
            <person name="Silar P."/>
            <person name="Natvig D.O."/>
            <person name="Lalanne C."/>
            <person name="Gautier V."/>
            <person name="Ament-Velasquez S.L."/>
            <person name="Kruys A."/>
            <person name="Hutchinson M.I."/>
            <person name="Powell A.J."/>
            <person name="Barry K."/>
            <person name="Miller A.N."/>
            <person name="Grigoriev I.V."/>
            <person name="Debuchy R."/>
            <person name="Gladieux P."/>
            <person name="Hiltunen Thoren M."/>
            <person name="Johannesson H."/>
        </authorList>
    </citation>
    <scope>NUCLEOTIDE SEQUENCE</scope>
    <source>
        <strain evidence="2">CBS 731.68</strain>
    </source>
</reference>
<dbReference type="AlphaFoldDB" id="A0AAN6U260"/>
<comment type="caution">
    <text evidence="2">The sequence shown here is derived from an EMBL/GenBank/DDBJ whole genome shotgun (WGS) entry which is preliminary data.</text>
</comment>
<feature type="compositionally biased region" description="Polar residues" evidence="1">
    <location>
        <begin position="13"/>
        <end position="24"/>
    </location>
</feature>
<proteinExistence type="predicted"/>
<sequence>MTMVPDWNRTRSGKSTSQMRSSCRPQQLMVCRKRRCLVDERDGWTTMSVRPELTLPRPSASSTPKRRCTSKYPHRTVSAPNPAPYIFHAKGRLTLATLKYAIFVFQFDNEEPMGSLRALGRFDGFRAHLVFVGLDAAVRGQQSRRNRHQNEVA</sequence>
<protein>
    <submittedName>
        <fullName evidence="2">Uncharacterized protein</fullName>
    </submittedName>
</protein>
<feature type="region of interest" description="Disordered" evidence="1">
    <location>
        <begin position="1"/>
        <end position="24"/>
    </location>
</feature>
<evidence type="ECO:0000256" key="1">
    <source>
        <dbReference type="SAM" id="MobiDB-lite"/>
    </source>
</evidence>
<dbReference type="RefSeq" id="XP_062648695.1">
    <property type="nucleotide sequence ID" value="XM_062786893.1"/>
</dbReference>
<evidence type="ECO:0000313" key="2">
    <source>
        <dbReference type="EMBL" id="KAK4124924.1"/>
    </source>
</evidence>
<feature type="compositionally biased region" description="Basic residues" evidence="1">
    <location>
        <begin position="64"/>
        <end position="74"/>
    </location>
</feature>